<dbReference type="Proteomes" id="UP001187192">
    <property type="component" value="Unassembled WGS sequence"/>
</dbReference>
<feature type="signal peptide" evidence="1">
    <location>
        <begin position="1"/>
        <end position="31"/>
    </location>
</feature>
<reference evidence="2" key="1">
    <citation type="submission" date="2023-07" db="EMBL/GenBank/DDBJ databases">
        <title>draft genome sequence of fig (Ficus carica).</title>
        <authorList>
            <person name="Takahashi T."/>
            <person name="Nishimura K."/>
        </authorList>
    </citation>
    <scope>NUCLEOTIDE SEQUENCE</scope>
</reference>
<protein>
    <submittedName>
        <fullName evidence="2">Uncharacterized protein</fullName>
    </submittedName>
</protein>
<accession>A0AA88AGD6</accession>
<proteinExistence type="predicted"/>
<keyword evidence="1" id="KW-0732">Signal</keyword>
<evidence type="ECO:0000256" key="1">
    <source>
        <dbReference type="SAM" id="SignalP"/>
    </source>
</evidence>
<feature type="chain" id="PRO_5041652917" evidence="1">
    <location>
        <begin position="32"/>
        <end position="118"/>
    </location>
</feature>
<dbReference type="PROSITE" id="PS51257">
    <property type="entry name" value="PROKAR_LIPOPROTEIN"/>
    <property type="match status" value="1"/>
</dbReference>
<comment type="caution">
    <text evidence="2">The sequence shown here is derived from an EMBL/GenBank/DDBJ whole genome shotgun (WGS) entry which is preliminary data.</text>
</comment>
<evidence type="ECO:0000313" key="2">
    <source>
        <dbReference type="EMBL" id="GMN52114.1"/>
    </source>
</evidence>
<gene>
    <name evidence="2" type="ORF">TIFTF001_021272</name>
</gene>
<dbReference type="EMBL" id="BTGU01000040">
    <property type="protein sequence ID" value="GMN52114.1"/>
    <property type="molecule type" value="Genomic_DNA"/>
</dbReference>
<evidence type="ECO:0000313" key="3">
    <source>
        <dbReference type="Proteomes" id="UP001187192"/>
    </source>
</evidence>
<dbReference type="AlphaFoldDB" id="A0AA88AGD6"/>
<organism evidence="2 3">
    <name type="scientific">Ficus carica</name>
    <name type="common">Common fig</name>
    <dbReference type="NCBI Taxonomy" id="3494"/>
    <lineage>
        <taxon>Eukaryota</taxon>
        <taxon>Viridiplantae</taxon>
        <taxon>Streptophyta</taxon>
        <taxon>Embryophyta</taxon>
        <taxon>Tracheophyta</taxon>
        <taxon>Spermatophyta</taxon>
        <taxon>Magnoliopsida</taxon>
        <taxon>eudicotyledons</taxon>
        <taxon>Gunneridae</taxon>
        <taxon>Pentapetalae</taxon>
        <taxon>rosids</taxon>
        <taxon>fabids</taxon>
        <taxon>Rosales</taxon>
        <taxon>Moraceae</taxon>
        <taxon>Ficeae</taxon>
        <taxon>Ficus</taxon>
    </lineage>
</organism>
<keyword evidence="3" id="KW-1185">Reference proteome</keyword>
<sequence>MKGGKMMTTTSPAMIALVVVVAACLASPAFARTIDEDMVHAIMLRGQLGDRCRVPGEYCHVMQLKICCEGLYCTGSAFGEDRKCVPYADCRKQNEGCSMTVSCCYPFNCNAPYQGVCQ</sequence>
<name>A0AA88AGD6_FICCA</name>